<evidence type="ECO:0000313" key="2">
    <source>
        <dbReference type="Proteomes" id="UP000717328"/>
    </source>
</evidence>
<sequence>MPVVNSVAPMYQDDLFPSTPLLNPFLALTNTESEIDANTRPQNLLSGILHPLRNRRLERVYDLPAREATYFDYYDFALDPLREAQRTGDISEALEHIPFVLNFSMTWLATVYNLELSHASNEILYLGGDKEWMTRSCFTSGTVDGFPIYLYTDPLYRHAARQGIARRDMDLGNFEWPDDASDTVDVLDLAALISMAQCTMNYKVPRDKINNTYTVNLSHNYINMCVDGNSKVHTLYPSSDCKRMIAVTSEIPHDTAFAIHEGHPELSSQKIKVFRDTFDIKIDNDEWGSNEFFQVLGGFFKQGVELAKITPYLSN</sequence>
<organism evidence="1 2">
    <name type="scientific">Sphagnurus paluster</name>
    <dbReference type="NCBI Taxonomy" id="117069"/>
    <lineage>
        <taxon>Eukaryota</taxon>
        <taxon>Fungi</taxon>
        <taxon>Dikarya</taxon>
        <taxon>Basidiomycota</taxon>
        <taxon>Agaricomycotina</taxon>
        <taxon>Agaricomycetes</taxon>
        <taxon>Agaricomycetidae</taxon>
        <taxon>Agaricales</taxon>
        <taxon>Tricholomatineae</taxon>
        <taxon>Lyophyllaceae</taxon>
        <taxon>Sphagnurus</taxon>
    </lineage>
</organism>
<gene>
    <name evidence="1" type="ORF">H0H81_001672</name>
</gene>
<reference evidence="1" key="2">
    <citation type="submission" date="2021-10" db="EMBL/GenBank/DDBJ databases">
        <title>Phylogenomics reveals ancestral predisposition of the termite-cultivated fungus Termitomyces towards a domesticated lifestyle.</title>
        <authorList>
            <person name="Auxier B."/>
            <person name="Grum-Grzhimaylo A."/>
            <person name="Cardenas M.E."/>
            <person name="Lodge J.D."/>
            <person name="Laessoe T."/>
            <person name="Pedersen O."/>
            <person name="Smith M.E."/>
            <person name="Kuyper T.W."/>
            <person name="Franco-Molano E.A."/>
            <person name="Baroni T.J."/>
            <person name="Aanen D.K."/>
        </authorList>
    </citation>
    <scope>NUCLEOTIDE SEQUENCE</scope>
    <source>
        <strain evidence="1">D49</strain>
    </source>
</reference>
<keyword evidence="2" id="KW-1185">Reference proteome</keyword>
<name>A0A9P7GIF3_9AGAR</name>
<evidence type="ECO:0000313" key="1">
    <source>
        <dbReference type="EMBL" id="KAG5649880.1"/>
    </source>
</evidence>
<comment type="caution">
    <text evidence="1">The sequence shown here is derived from an EMBL/GenBank/DDBJ whole genome shotgun (WGS) entry which is preliminary data.</text>
</comment>
<dbReference type="AlphaFoldDB" id="A0A9P7GIF3"/>
<dbReference type="EMBL" id="JABCKI010000655">
    <property type="protein sequence ID" value="KAG5649880.1"/>
    <property type="molecule type" value="Genomic_DNA"/>
</dbReference>
<protein>
    <submittedName>
        <fullName evidence="1">Uncharacterized protein</fullName>
    </submittedName>
</protein>
<proteinExistence type="predicted"/>
<accession>A0A9P7GIF3</accession>
<reference evidence="1" key="1">
    <citation type="submission" date="2021-02" db="EMBL/GenBank/DDBJ databases">
        <authorList>
            <person name="Nieuwenhuis M."/>
            <person name="Van De Peppel L.J.J."/>
        </authorList>
    </citation>
    <scope>NUCLEOTIDE SEQUENCE</scope>
    <source>
        <strain evidence="1">D49</strain>
    </source>
</reference>
<dbReference type="OrthoDB" id="2976798at2759"/>
<dbReference type="Proteomes" id="UP000717328">
    <property type="component" value="Unassembled WGS sequence"/>
</dbReference>